<dbReference type="Proteomes" id="UP000248925">
    <property type="component" value="Unassembled WGS sequence"/>
</dbReference>
<dbReference type="AlphaFoldDB" id="A0A2W4ENU3"/>
<sequence length="190" mass="21805">MTMDLIDIVSSLEQNEELHLARLLVLLNAFMKKDASAVEGITKLAKLDFLLRYPSYFEAALEKRGVQRAKLQVADFERKSIEATMVRYRFGPWDHRYRRFLNNLAARGFVTFKVEGRKISIDLTDSGVSIAETISRQTEFEQLVFRSSMLAKHLDLSATKLMNFIYDTFPELNSMQLNDEIDATGLIGEN</sequence>
<name>A0A2W4ENU3_9HYPH</name>
<keyword evidence="2" id="KW-1185">Reference proteome</keyword>
<evidence type="ECO:0000313" key="2">
    <source>
        <dbReference type="Proteomes" id="UP000248925"/>
    </source>
</evidence>
<accession>A0A2W4ENU3</accession>
<evidence type="ECO:0000313" key="1">
    <source>
        <dbReference type="EMBL" id="PZM12903.1"/>
    </source>
</evidence>
<proteinExistence type="predicted"/>
<dbReference type="EMBL" id="PCDP01000036">
    <property type="protein sequence ID" value="PZM12903.1"/>
    <property type="molecule type" value="Genomic_DNA"/>
</dbReference>
<protein>
    <submittedName>
        <fullName evidence="1">Uncharacterized protein</fullName>
    </submittedName>
</protein>
<gene>
    <name evidence="1" type="ORF">CPY51_15285</name>
</gene>
<comment type="caution">
    <text evidence="1">The sequence shown here is derived from an EMBL/GenBank/DDBJ whole genome shotgun (WGS) entry which is preliminary data.</text>
</comment>
<organism evidence="1 2">
    <name type="scientific">Rhizobium tubonense</name>
    <dbReference type="NCBI Taxonomy" id="484088"/>
    <lineage>
        <taxon>Bacteria</taxon>
        <taxon>Pseudomonadati</taxon>
        <taxon>Pseudomonadota</taxon>
        <taxon>Alphaproteobacteria</taxon>
        <taxon>Hyphomicrobiales</taxon>
        <taxon>Rhizobiaceae</taxon>
        <taxon>Rhizobium/Agrobacterium group</taxon>
        <taxon>Rhizobium</taxon>
    </lineage>
</organism>
<dbReference type="OrthoDB" id="3680805at2"/>
<reference evidence="1 2" key="1">
    <citation type="journal article" date="2018" name="Sci. Rep.">
        <title>Rhizobium tumorigenes sp. nov., a novel plant tumorigenic bacterium isolated from cane gall tumors on thornless blackberry.</title>
        <authorList>
            <person name="Kuzmanovi N."/>
            <person name="Smalla K."/>
            <person name="Gronow S."/>
            <person name="PuBawska J."/>
        </authorList>
    </citation>
    <scope>NUCLEOTIDE SEQUENCE [LARGE SCALE GENOMIC DNA]</scope>
    <source>
        <strain evidence="1 2">CCBAU 85046</strain>
    </source>
</reference>